<keyword evidence="7 10" id="KW-0786">Thiamine pyrophosphate</keyword>
<evidence type="ECO:0000313" key="16">
    <source>
        <dbReference type="Proteomes" id="UP000038647"/>
    </source>
</evidence>
<reference evidence="15 17" key="2">
    <citation type="submission" date="2015-03" db="EMBL/GenBank/DDBJ databases">
        <authorList>
            <person name="Murphy D."/>
        </authorList>
    </citation>
    <scope>NUCLEOTIDE SEQUENCE [LARGE SCALE GENOMIC DNA]</scope>
    <source>
        <strain evidence="15 17">IP06005</strain>
    </source>
</reference>
<dbReference type="SUPFAM" id="SSF52467">
    <property type="entry name" value="DHS-like NAD/FAD-binding domain"/>
    <property type="match status" value="1"/>
</dbReference>
<evidence type="ECO:0000256" key="6">
    <source>
        <dbReference type="ARBA" id="ARBA00022842"/>
    </source>
</evidence>
<evidence type="ECO:0000313" key="14">
    <source>
        <dbReference type="EMBL" id="CNL54309.1"/>
    </source>
</evidence>
<dbReference type="PANTHER" id="PTHR43452">
    <property type="entry name" value="PYRUVATE DECARBOXYLASE"/>
    <property type="match status" value="1"/>
</dbReference>
<evidence type="ECO:0000256" key="9">
    <source>
        <dbReference type="PIRSR" id="PIRSR036565-2"/>
    </source>
</evidence>
<dbReference type="AlphaFoldDB" id="A0A0T9UPI9"/>
<evidence type="ECO:0000313" key="15">
    <source>
        <dbReference type="EMBL" id="CNL58362.1"/>
    </source>
</evidence>
<dbReference type="Pfam" id="PF02776">
    <property type="entry name" value="TPP_enzyme_N"/>
    <property type="match status" value="1"/>
</dbReference>
<dbReference type="GO" id="GO:0004737">
    <property type="term" value="F:pyruvate decarboxylase activity"/>
    <property type="evidence" value="ECO:0007669"/>
    <property type="project" value="TreeGrafter"/>
</dbReference>
<feature type="domain" description="Thiamine pyrophosphate enzyme TPP-binding" evidence="12">
    <location>
        <begin position="381"/>
        <end position="523"/>
    </location>
</feature>
<dbReference type="EMBL" id="CQEJ01000023">
    <property type="protein sequence ID" value="CNL58362.1"/>
    <property type="molecule type" value="Genomic_DNA"/>
</dbReference>
<dbReference type="OrthoDB" id="9785953at2"/>
<keyword evidence="4 9" id="KW-0479">Metal-binding</keyword>
<comment type="cofactor">
    <cofactor evidence="2">
        <name>thiamine diphosphate</name>
        <dbReference type="ChEBI" id="CHEBI:58937"/>
    </cofactor>
</comment>
<dbReference type="PIRSF" id="PIRSF036565">
    <property type="entry name" value="Pyruvt_ip_decrb"/>
    <property type="match status" value="1"/>
</dbReference>
<dbReference type="GO" id="GO:0030976">
    <property type="term" value="F:thiamine pyrophosphate binding"/>
    <property type="evidence" value="ECO:0007669"/>
    <property type="project" value="InterPro"/>
</dbReference>
<dbReference type="GO" id="GO:0005829">
    <property type="term" value="C:cytosol"/>
    <property type="evidence" value="ECO:0007669"/>
    <property type="project" value="TreeGrafter"/>
</dbReference>
<dbReference type="InterPro" id="IPR012001">
    <property type="entry name" value="Thiamin_PyroP_enz_TPP-bd_dom"/>
</dbReference>
<feature type="binding site" evidence="9">
    <location>
        <position position="460"/>
    </location>
    <ligand>
        <name>Mg(2+)</name>
        <dbReference type="ChEBI" id="CHEBI:18420"/>
    </ligand>
</feature>
<evidence type="ECO:0000256" key="4">
    <source>
        <dbReference type="ARBA" id="ARBA00022723"/>
    </source>
</evidence>
<dbReference type="Gene3D" id="3.40.50.1220">
    <property type="entry name" value="TPP-binding domain"/>
    <property type="match status" value="1"/>
</dbReference>
<dbReference type="eggNOG" id="COG3961">
    <property type="taxonomic scope" value="Bacteria"/>
</dbReference>
<dbReference type="GO" id="GO:0000287">
    <property type="term" value="F:magnesium ion binding"/>
    <property type="evidence" value="ECO:0007669"/>
    <property type="project" value="InterPro"/>
</dbReference>
<dbReference type="Pfam" id="PF02775">
    <property type="entry name" value="TPP_enzyme_C"/>
    <property type="match status" value="1"/>
</dbReference>
<keyword evidence="8 15" id="KW-0456">Lyase</keyword>
<sequence length="548" mass="59949">MTKTVVQHVLSRLYDLGISDIFGVPGDFAFPIQDAVCEDSRLRWIGNCNELNAAYAADGYARIRGMAALNTTFAVGELSALNGVAGAFAESLPVFHLVGMPSSTVQASGVIVHHTLGDGNFTAFYEATKHFVCAHAIMTPENCVAETERLIAAALRYRKPVYMGFPSDYAEMPIIESDVPQATAAQSNPAALSLAVEAIAERINRSQKTCILPGISIARHNLRQEALELVNSTNLPFATMFMDKSVLDESHPNYVGIYNGHLLNDDVSEFVEGCDCILKIGAMLSDFNTGAFTADFSRADTLNIEPEFVQIGETRYNNVMMRDVLTSLVGKVVRRTETTSMPHATAIPLVSETGKITADYLYSRWQEMLKPDDILVAETGTVSMGMGFALLPQGATFHNQTLWGSIGWATPAALGAAIAAPEKRTVLVTGEGSHQLTAQEISQFHRYGLKPTIIVLNNDGYLIERLLCKDSDIYYNDLAQWKYSKLPEAMGCEGWFSIRVTTCEELNDAIEYAETCDCGVYIEVVTEKYVTSALAAKLHDSIDTLYSM</sequence>
<evidence type="ECO:0000313" key="17">
    <source>
        <dbReference type="Proteomes" id="UP000041595"/>
    </source>
</evidence>
<dbReference type="FunFam" id="3.40.50.970:FF:000019">
    <property type="entry name" value="Pyruvate decarboxylase isozyme"/>
    <property type="match status" value="1"/>
</dbReference>
<reference evidence="14 16" key="1">
    <citation type="submission" date="2015-03" db="EMBL/GenBank/DDBJ databases">
        <authorList>
            <consortium name="Pathogen Informatics"/>
            <person name="Murphy D."/>
        </authorList>
    </citation>
    <scope>NUCLEOTIDE SEQUENCE [LARGE SCALE GENOMIC DNA]</scope>
    <source>
        <strain evidence="14 16">IP08791</strain>
    </source>
</reference>
<dbReference type="InterPro" id="IPR012000">
    <property type="entry name" value="Thiamin_PyroP_enz_cen_dom"/>
</dbReference>
<comment type="similarity">
    <text evidence="3 10">Belongs to the TPP enzyme family.</text>
</comment>
<name>A0A0T9UPI9_YERAL</name>
<dbReference type="Proteomes" id="UP000041595">
    <property type="component" value="Unassembled WGS sequence"/>
</dbReference>
<dbReference type="SUPFAM" id="SSF52518">
    <property type="entry name" value="Thiamin diphosphate-binding fold (THDP-binding)"/>
    <property type="match status" value="2"/>
</dbReference>
<evidence type="ECO:0000256" key="1">
    <source>
        <dbReference type="ARBA" id="ARBA00001920"/>
    </source>
</evidence>
<keyword evidence="16" id="KW-1185">Reference proteome</keyword>
<dbReference type="Pfam" id="PF00205">
    <property type="entry name" value="TPP_enzyme_M"/>
    <property type="match status" value="1"/>
</dbReference>
<dbReference type="GO" id="GO:0000949">
    <property type="term" value="P:aromatic amino acid family catabolic process to alcohol via Ehrlich pathway"/>
    <property type="evidence" value="ECO:0007669"/>
    <property type="project" value="TreeGrafter"/>
</dbReference>
<dbReference type="InterPro" id="IPR011766">
    <property type="entry name" value="TPP_enzyme_TPP-bd"/>
</dbReference>
<comment type="cofactor">
    <cofactor evidence="1">
        <name>a metal cation</name>
        <dbReference type="ChEBI" id="CHEBI:25213"/>
    </cofactor>
</comment>
<dbReference type="CDD" id="cd07038">
    <property type="entry name" value="TPP_PYR_PDC_IPDC_like"/>
    <property type="match status" value="1"/>
</dbReference>
<keyword evidence="15" id="KW-0670">Pyruvate</keyword>
<dbReference type="InterPro" id="IPR012110">
    <property type="entry name" value="PDC/IPDC-like"/>
</dbReference>
<evidence type="ECO:0000256" key="8">
    <source>
        <dbReference type="ARBA" id="ARBA00023239"/>
    </source>
</evidence>
<evidence type="ECO:0000259" key="12">
    <source>
        <dbReference type="Pfam" id="PF02775"/>
    </source>
</evidence>
<dbReference type="EMBL" id="CQEH01000020">
    <property type="protein sequence ID" value="CNL54309.1"/>
    <property type="molecule type" value="Genomic_DNA"/>
</dbReference>
<dbReference type="CDD" id="cd02005">
    <property type="entry name" value="TPP_PDC_IPDC"/>
    <property type="match status" value="1"/>
</dbReference>
<feature type="binding site" evidence="9">
    <location>
        <position position="458"/>
    </location>
    <ligand>
        <name>Mg(2+)</name>
        <dbReference type="ChEBI" id="CHEBI:18420"/>
    </ligand>
</feature>
<evidence type="ECO:0000256" key="7">
    <source>
        <dbReference type="ARBA" id="ARBA00023052"/>
    </source>
</evidence>
<keyword evidence="6 9" id="KW-0460">Magnesium</keyword>
<dbReference type="Proteomes" id="UP000038647">
    <property type="component" value="Unassembled WGS sequence"/>
</dbReference>
<comment type="cofactor">
    <cofactor evidence="9">
        <name>Mg(2+)</name>
        <dbReference type="ChEBI" id="CHEBI:18420"/>
    </cofactor>
    <text evidence="9">Binds 1 Mg(2+) per subunit.</text>
</comment>
<dbReference type="InterPro" id="IPR047214">
    <property type="entry name" value="TPP_PDC_IPDC"/>
</dbReference>
<keyword evidence="5" id="KW-0210">Decarboxylase</keyword>
<dbReference type="FunFam" id="3.40.50.970:FF:000024">
    <property type="entry name" value="Pyruvate decarboxylase isozyme"/>
    <property type="match status" value="1"/>
</dbReference>
<dbReference type="Gene3D" id="3.40.50.970">
    <property type="match status" value="2"/>
</dbReference>
<evidence type="ECO:0000259" key="13">
    <source>
        <dbReference type="Pfam" id="PF02776"/>
    </source>
</evidence>
<dbReference type="RefSeq" id="WP_004703603.1">
    <property type="nucleotide sequence ID" value="NZ_CABHPY010000051.1"/>
</dbReference>
<dbReference type="InterPro" id="IPR047213">
    <property type="entry name" value="TPP_PYR_PDC_IPDC-like"/>
</dbReference>
<proteinExistence type="inferred from homology"/>
<dbReference type="InterPro" id="IPR029035">
    <property type="entry name" value="DHS-like_NAD/FAD-binding_dom"/>
</dbReference>
<dbReference type="PANTHER" id="PTHR43452:SF30">
    <property type="entry name" value="PYRUVATE DECARBOXYLASE ISOZYME 1-RELATED"/>
    <property type="match status" value="1"/>
</dbReference>
<feature type="domain" description="Thiamine pyrophosphate enzyme N-terminal TPP-binding" evidence="13">
    <location>
        <begin position="4"/>
        <end position="107"/>
    </location>
</feature>
<dbReference type="InterPro" id="IPR029061">
    <property type="entry name" value="THDP-binding"/>
</dbReference>
<accession>A0A0T9UPI9</accession>
<evidence type="ECO:0000259" key="11">
    <source>
        <dbReference type="Pfam" id="PF00205"/>
    </source>
</evidence>
<evidence type="ECO:0000256" key="5">
    <source>
        <dbReference type="ARBA" id="ARBA00022793"/>
    </source>
</evidence>
<gene>
    <name evidence="15" type="primary">ipdC_2</name>
    <name evidence="15" type="ORF">ERS137965_03439</name>
    <name evidence="14" type="ORF">ERS137966_03528</name>
</gene>
<dbReference type="EC" id="4.1.1.74" evidence="15"/>
<dbReference type="GO" id="GO:0047434">
    <property type="term" value="F:indolepyruvate decarboxylase activity"/>
    <property type="evidence" value="ECO:0007669"/>
    <property type="project" value="UniProtKB-EC"/>
</dbReference>
<evidence type="ECO:0000256" key="3">
    <source>
        <dbReference type="ARBA" id="ARBA00007812"/>
    </source>
</evidence>
<dbReference type="STRING" id="1453495.AT01_1826"/>
<organism evidence="15 17">
    <name type="scientific">Yersinia aldovae</name>
    <dbReference type="NCBI Taxonomy" id="29483"/>
    <lineage>
        <taxon>Bacteria</taxon>
        <taxon>Pseudomonadati</taxon>
        <taxon>Pseudomonadota</taxon>
        <taxon>Gammaproteobacteria</taxon>
        <taxon>Enterobacterales</taxon>
        <taxon>Yersiniaceae</taxon>
        <taxon>Yersinia</taxon>
    </lineage>
</organism>
<evidence type="ECO:0000256" key="10">
    <source>
        <dbReference type="RuleBase" id="RU362132"/>
    </source>
</evidence>
<feature type="domain" description="Thiamine pyrophosphate enzyme central" evidence="11">
    <location>
        <begin position="196"/>
        <end position="317"/>
    </location>
</feature>
<protein>
    <submittedName>
        <fullName evidence="15">Indole-3-pyruvate decarboxylase</fullName>
        <ecNumber evidence="15">4.1.1.74</ecNumber>
    </submittedName>
</protein>
<evidence type="ECO:0000256" key="2">
    <source>
        <dbReference type="ARBA" id="ARBA00001964"/>
    </source>
</evidence>